<protein>
    <submittedName>
        <fullName evidence="5">AraC family transcriptional regulator</fullName>
    </submittedName>
</protein>
<dbReference type="InterPro" id="IPR018060">
    <property type="entry name" value="HTH_AraC"/>
</dbReference>
<keyword evidence="1" id="KW-0805">Transcription regulation</keyword>
<comment type="caution">
    <text evidence="5">The sequence shown here is derived from an EMBL/GenBank/DDBJ whole genome shotgun (WGS) entry which is preliminary data.</text>
</comment>
<dbReference type="EMBL" id="BMIJ01000002">
    <property type="protein sequence ID" value="GGB86964.1"/>
    <property type="molecule type" value="Genomic_DNA"/>
</dbReference>
<dbReference type="InterPro" id="IPR050204">
    <property type="entry name" value="AraC_XylS_family_regulators"/>
</dbReference>
<keyword evidence="3" id="KW-0804">Transcription</keyword>
<name>A0ABQ1K5B3_9GAMM</name>
<evidence type="ECO:0000313" key="6">
    <source>
        <dbReference type="Proteomes" id="UP000629025"/>
    </source>
</evidence>
<evidence type="ECO:0000313" key="5">
    <source>
        <dbReference type="EMBL" id="GGB86964.1"/>
    </source>
</evidence>
<keyword evidence="2" id="KW-0238">DNA-binding</keyword>
<dbReference type="Pfam" id="PF14525">
    <property type="entry name" value="AraC_binding_2"/>
    <property type="match status" value="1"/>
</dbReference>
<evidence type="ECO:0000256" key="3">
    <source>
        <dbReference type="ARBA" id="ARBA00023163"/>
    </source>
</evidence>
<dbReference type="InterPro" id="IPR018062">
    <property type="entry name" value="HTH_AraC-typ_CS"/>
</dbReference>
<evidence type="ECO:0000259" key="4">
    <source>
        <dbReference type="PROSITE" id="PS01124"/>
    </source>
</evidence>
<feature type="domain" description="HTH araC/xylS-type" evidence="4">
    <location>
        <begin position="232"/>
        <end position="332"/>
    </location>
</feature>
<gene>
    <name evidence="5" type="primary">eutR</name>
    <name evidence="5" type="ORF">GCM10011352_11050</name>
</gene>
<dbReference type="SUPFAM" id="SSF46689">
    <property type="entry name" value="Homeodomain-like"/>
    <property type="match status" value="2"/>
</dbReference>
<dbReference type="InterPro" id="IPR035418">
    <property type="entry name" value="AraC-bd_2"/>
</dbReference>
<dbReference type="Proteomes" id="UP000629025">
    <property type="component" value="Unassembled WGS sequence"/>
</dbReference>
<dbReference type="PANTHER" id="PTHR46796:SF12">
    <property type="entry name" value="HTH-TYPE DNA-BINDING TRANSCRIPTIONAL ACTIVATOR EUTR"/>
    <property type="match status" value="1"/>
</dbReference>
<dbReference type="PROSITE" id="PS01124">
    <property type="entry name" value="HTH_ARAC_FAMILY_2"/>
    <property type="match status" value="1"/>
</dbReference>
<dbReference type="Gene3D" id="1.10.10.60">
    <property type="entry name" value="Homeodomain-like"/>
    <property type="match status" value="1"/>
</dbReference>
<evidence type="ECO:0000256" key="2">
    <source>
        <dbReference type="ARBA" id="ARBA00023125"/>
    </source>
</evidence>
<proteinExistence type="predicted"/>
<organism evidence="5 6">
    <name type="scientific">Marinobacterium zhoushanense</name>
    <dbReference type="NCBI Taxonomy" id="1679163"/>
    <lineage>
        <taxon>Bacteria</taxon>
        <taxon>Pseudomonadati</taxon>
        <taxon>Pseudomonadota</taxon>
        <taxon>Gammaproteobacteria</taxon>
        <taxon>Oceanospirillales</taxon>
        <taxon>Oceanospirillaceae</taxon>
        <taxon>Marinobacterium</taxon>
    </lineage>
</organism>
<accession>A0ABQ1K5B3</accession>
<dbReference type="Pfam" id="PF12833">
    <property type="entry name" value="HTH_18"/>
    <property type="match status" value="1"/>
</dbReference>
<dbReference type="SMART" id="SM00342">
    <property type="entry name" value="HTH_ARAC"/>
    <property type="match status" value="1"/>
</dbReference>
<dbReference type="PROSITE" id="PS00041">
    <property type="entry name" value="HTH_ARAC_FAMILY_1"/>
    <property type="match status" value="1"/>
</dbReference>
<sequence length="335" mass="38035">MLSGKALSPCIQKALKNDTNRLLFHSVSLDEVREEVAAAYKPHRLDMDADNGLDARMHSLSLGQVKFNRLKYGANVRIDPKHLEQFYLIQMPVCGRADIFSGENHIALDANLASVLNPTDPLSMWWSGDCDMLMFRIERDAVERACGQQLGRPLGAPLSFKSELSWRSNPIWSNMMLYLTQLLEECPSATDQVLIRHQLEQLVINTLLAIQTHSYTDAMNQPGHTLAPRYVKRVEEYIEEHASEALTPGQLAELAGVSIRTLYAGFHDFRQTSPMEHLRQIRLKKVKAALEQQDGRVSVTDAALSWGFTHMGRFSRDYQKTFGEKPSDTRRRNLL</sequence>
<reference evidence="6" key="1">
    <citation type="journal article" date="2019" name="Int. J. Syst. Evol. Microbiol.">
        <title>The Global Catalogue of Microorganisms (GCM) 10K type strain sequencing project: providing services to taxonomists for standard genome sequencing and annotation.</title>
        <authorList>
            <consortium name="The Broad Institute Genomics Platform"/>
            <consortium name="The Broad Institute Genome Sequencing Center for Infectious Disease"/>
            <person name="Wu L."/>
            <person name="Ma J."/>
        </authorList>
    </citation>
    <scope>NUCLEOTIDE SEQUENCE [LARGE SCALE GENOMIC DNA]</scope>
    <source>
        <strain evidence="6">CGMCC 1.15341</strain>
    </source>
</reference>
<keyword evidence="6" id="KW-1185">Reference proteome</keyword>
<dbReference type="PANTHER" id="PTHR46796">
    <property type="entry name" value="HTH-TYPE TRANSCRIPTIONAL ACTIVATOR RHAS-RELATED"/>
    <property type="match status" value="1"/>
</dbReference>
<dbReference type="InterPro" id="IPR009057">
    <property type="entry name" value="Homeodomain-like_sf"/>
</dbReference>
<evidence type="ECO:0000256" key="1">
    <source>
        <dbReference type="ARBA" id="ARBA00023015"/>
    </source>
</evidence>